<feature type="region of interest" description="Disordered" evidence="2">
    <location>
        <begin position="637"/>
        <end position="663"/>
    </location>
</feature>
<name>H2Q904_PANTR</name>
<feature type="compositionally biased region" description="Pro residues" evidence="2">
    <location>
        <begin position="518"/>
        <end position="528"/>
    </location>
</feature>
<dbReference type="OMA" id="CAGRKPT"/>
<feature type="compositionally biased region" description="Low complexity" evidence="2">
    <location>
        <begin position="476"/>
        <end position="487"/>
    </location>
</feature>
<feature type="compositionally biased region" description="Basic and acidic residues" evidence="2">
    <location>
        <begin position="465"/>
        <end position="474"/>
    </location>
</feature>
<sequence>MSATSWFLVSSSGARHRLPRELIFVGREECELMLQSRSVDKQHAVINYDQDRDEHWVKDLGSLNGTFVNDMRIPDQKYVTLKLNDVIRFGYDILPLSRVQHRVPEEALKHEKYTSQLQVSVKGLAPKRSEALPEHTPYCEASNPRPEKGDRRPGTEAASYRTPLYGQPSWWGEDDGSTLPDAQRQGEPYPERPKGPVQQDGELHGFRTPAEPQGCSFRREPSYFEIPTKETPQPSQPPEVLAHEMPTKDAEAGGGGAAPVVQSHASFTIEFDDCSPGKMKIKDHITKFSLRQRRPPGKEATPGEMVSAETKVADWLVQNDPSLLHRVGPGDDRHSTKSDLPVHTRTLKGHKHEDGTQSDSEDPLAKAASAAGVPLEASGEQVRLQRQIKRDPQELLHNQQAFVIEFFDEDTPRKKRSQSFTHSPSGDPKADKRRGPTPADRDRPSVPAPVQAGGRSSGPQRAGSLKREKTEERLGSPSPASRTPARPFGSVGRRSRLAQDFMAQCLRESSPAARPSPEKVPPVLPAPLTPRGSSPVGPPTPPPAPTDPQLTKARKQEEDDSLSDAGTYTIETEAQDTEVEEARKMIDQVRPSGLSGPCCPDFVCAEPAVFPAGCRLSQTLVKDVAILAQEIHDVAGDGDTLGSSEPAHSASLSTMPSTPASTISAREELVQRIPEASLNFQKVPPGSLNSRDFDQNMNDSCEDALANKTRPRNREEVIFDNLMLNPVSQLSQAIRENTEHLAEKMKILFQNTGRAWEDLEARINAENEVPILKTSNKEISSILKELRRVQKQLEVINAIVDPSGSLDVLTGNRSLASSAQPGLGKGRVAAQSPPSPASAEALLPALPLRNFPQRASCGPPSLPDPTFLPDAERFLI</sequence>
<evidence type="ECO:0000256" key="2">
    <source>
        <dbReference type="SAM" id="MobiDB-lite"/>
    </source>
</evidence>
<reference evidence="4 5" key="1">
    <citation type="journal article" date="2005" name="Nature">
        <title>Initial sequence of the chimpanzee genome and comparison with the human genome.</title>
        <authorList>
            <consortium name="Chimpanzee sequencing and analysis consortium"/>
        </authorList>
    </citation>
    <scope>NUCLEOTIDE SEQUENCE [LARGE SCALE GENOMIC DNA]</scope>
</reference>
<dbReference type="PROSITE" id="PS50006">
    <property type="entry name" value="FHA_DOMAIN"/>
    <property type="match status" value="1"/>
</dbReference>
<dbReference type="GeneTree" id="ENSGT00940000157058"/>
<dbReference type="InParanoid" id="H2Q904"/>
<dbReference type="PANTHER" id="PTHR15715:SF18">
    <property type="entry name" value="CENTROSOMAL PROTEIN OF 170 KDA PROTEIN B"/>
    <property type="match status" value="1"/>
</dbReference>
<feature type="compositionally biased region" description="Basic and acidic residues" evidence="2">
    <location>
        <begin position="145"/>
        <end position="154"/>
    </location>
</feature>
<feature type="domain" description="FHA" evidence="3">
    <location>
        <begin position="23"/>
        <end position="73"/>
    </location>
</feature>
<dbReference type="eggNOG" id="ENOG502QSH8">
    <property type="taxonomic scope" value="Eukaryota"/>
</dbReference>
<feature type="compositionally biased region" description="Basic and acidic residues" evidence="2">
    <location>
        <begin position="328"/>
        <end position="342"/>
    </location>
</feature>
<feature type="region of interest" description="Disordered" evidence="2">
    <location>
        <begin position="323"/>
        <end position="386"/>
    </location>
</feature>
<dbReference type="Pfam" id="PF00498">
    <property type="entry name" value="FHA"/>
    <property type="match status" value="1"/>
</dbReference>
<evidence type="ECO:0000313" key="4">
    <source>
        <dbReference type="Ensembl" id="ENSPTRP00000011575.6"/>
    </source>
</evidence>
<dbReference type="InterPro" id="IPR051176">
    <property type="entry name" value="Cent_Immune-Sig_Mod"/>
</dbReference>
<evidence type="ECO:0000259" key="3">
    <source>
        <dbReference type="PROSITE" id="PS50006"/>
    </source>
</evidence>
<dbReference type="InterPro" id="IPR000253">
    <property type="entry name" value="FHA_dom"/>
</dbReference>
<feature type="region of interest" description="Disordered" evidence="2">
    <location>
        <begin position="285"/>
        <end position="307"/>
    </location>
</feature>
<dbReference type="Proteomes" id="UP000002277">
    <property type="component" value="Chromosome 14"/>
</dbReference>
<dbReference type="FunCoup" id="H2Q904">
    <property type="interactions" value="520"/>
</dbReference>
<dbReference type="AlphaFoldDB" id="H2Q904"/>
<dbReference type="PANTHER" id="PTHR15715">
    <property type="entry name" value="CENTROSOMAL PROTEIN OF 170 KDA"/>
    <property type="match status" value="1"/>
</dbReference>
<evidence type="ECO:0000256" key="1">
    <source>
        <dbReference type="ARBA" id="ARBA00010436"/>
    </source>
</evidence>
<dbReference type="InterPro" id="IPR029300">
    <property type="entry name" value="CEP170_C"/>
</dbReference>
<dbReference type="InterPro" id="IPR008984">
    <property type="entry name" value="SMAD_FHA_dom_sf"/>
</dbReference>
<evidence type="ECO:0000313" key="5">
    <source>
        <dbReference type="Proteomes" id="UP000002277"/>
    </source>
</evidence>
<reference evidence="4" key="2">
    <citation type="submission" date="2025-08" db="UniProtKB">
        <authorList>
            <consortium name="Ensembl"/>
        </authorList>
    </citation>
    <scope>IDENTIFICATION</scope>
</reference>
<feature type="region of interest" description="Disordered" evidence="2">
    <location>
        <begin position="407"/>
        <end position="579"/>
    </location>
</feature>
<gene>
    <name evidence="4 6" type="primary">CEP170B</name>
</gene>
<feature type="compositionally biased region" description="Polar residues" evidence="2">
    <location>
        <begin position="650"/>
        <end position="663"/>
    </location>
</feature>
<comment type="similarity">
    <text evidence="1">Belongs to the CEP170 family.</text>
</comment>
<protein>
    <submittedName>
        <fullName evidence="4">Centrosomal protein 170B</fullName>
    </submittedName>
</protein>
<dbReference type="SUPFAM" id="SSF49879">
    <property type="entry name" value="SMAD/FHA domain"/>
    <property type="match status" value="1"/>
</dbReference>
<dbReference type="EMBL" id="AACZ04003668">
    <property type="status" value="NOT_ANNOTATED_CDS"/>
    <property type="molecule type" value="Genomic_DNA"/>
</dbReference>
<dbReference type="Pfam" id="PF15308">
    <property type="entry name" value="CEP170_C"/>
    <property type="match status" value="1"/>
</dbReference>
<keyword evidence="5" id="KW-1185">Reference proteome</keyword>
<feature type="compositionally biased region" description="Basic and acidic residues" evidence="2">
    <location>
        <begin position="428"/>
        <end position="444"/>
    </location>
</feature>
<dbReference type="Ensembl" id="ENSPTRT00000012504.6">
    <property type="protein sequence ID" value="ENSPTRP00000011575.6"/>
    <property type="gene ID" value="ENSPTRG00000006778.6"/>
</dbReference>
<feature type="compositionally biased region" description="Pro residues" evidence="2">
    <location>
        <begin position="536"/>
        <end position="546"/>
    </location>
</feature>
<reference evidence="4" key="3">
    <citation type="submission" date="2025-09" db="UniProtKB">
        <authorList>
            <consortium name="Ensembl"/>
        </authorList>
    </citation>
    <scope>IDENTIFICATION</scope>
</reference>
<dbReference type="Gene3D" id="2.60.200.20">
    <property type="match status" value="1"/>
</dbReference>
<evidence type="ECO:0000313" key="6">
    <source>
        <dbReference type="VGNC" id="VGNC:13020"/>
    </source>
</evidence>
<proteinExistence type="inferred from homology"/>
<dbReference type="Bgee" id="ENSPTRG00000006778">
    <property type="expression patterns" value="Expressed in Brodmann (1909) area 10 and 18 other cell types or tissues"/>
</dbReference>
<dbReference type="HOGENOM" id="CLU_003940_1_0_1"/>
<organism evidence="4 5">
    <name type="scientific">Pan troglodytes</name>
    <name type="common">Chimpanzee</name>
    <dbReference type="NCBI Taxonomy" id="9598"/>
    <lineage>
        <taxon>Eukaryota</taxon>
        <taxon>Metazoa</taxon>
        <taxon>Chordata</taxon>
        <taxon>Craniata</taxon>
        <taxon>Vertebrata</taxon>
        <taxon>Euteleostomi</taxon>
        <taxon>Mammalia</taxon>
        <taxon>Eutheria</taxon>
        <taxon>Euarchontoglires</taxon>
        <taxon>Primates</taxon>
        <taxon>Haplorrhini</taxon>
        <taxon>Catarrhini</taxon>
        <taxon>Hominidae</taxon>
        <taxon>Pan</taxon>
    </lineage>
</organism>
<dbReference type="VGNC" id="VGNC:13020">
    <property type="gene designation" value="CEP170B"/>
</dbReference>
<dbReference type="EMBL" id="AACZ04003669">
    <property type="status" value="NOT_ANNOTATED_CDS"/>
    <property type="molecule type" value="Genomic_DNA"/>
</dbReference>
<dbReference type="EMBL" id="AACZ04005960">
    <property type="status" value="NOT_ANNOTATED_CDS"/>
    <property type="molecule type" value="Genomic_DNA"/>
</dbReference>
<accession>H2Q904</accession>
<feature type="region of interest" description="Disordered" evidence="2">
    <location>
        <begin position="128"/>
        <end position="217"/>
    </location>
</feature>
<dbReference type="SMART" id="SM00240">
    <property type="entry name" value="FHA"/>
    <property type="match status" value="1"/>
</dbReference>